<dbReference type="RefSeq" id="WP_185694203.1">
    <property type="nucleotide sequence ID" value="NZ_JACHVA010000127.1"/>
</dbReference>
<evidence type="ECO:0000256" key="4">
    <source>
        <dbReference type="ARBA" id="ARBA00022475"/>
    </source>
</evidence>
<keyword evidence="3 13" id="KW-0813">Transport</keyword>
<dbReference type="EMBL" id="JACHVA010000127">
    <property type="protein sequence ID" value="MBC2603580.1"/>
    <property type="molecule type" value="Genomic_DNA"/>
</dbReference>
<dbReference type="GO" id="GO:0070069">
    <property type="term" value="C:cytochrome complex"/>
    <property type="evidence" value="ECO:0007669"/>
    <property type="project" value="UniProtKB-UniRule"/>
</dbReference>
<dbReference type="GO" id="GO:0046872">
    <property type="term" value="F:metal ion binding"/>
    <property type="evidence" value="ECO:0007669"/>
    <property type="project" value="UniProtKB-UniRule"/>
</dbReference>
<evidence type="ECO:0000313" key="15">
    <source>
        <dbReference type="Proteomes" id="UP000525652"/>
    </source>
</evidence>
<keyword evidence="10 13" id="KW-1133">Transmembrane helix</keyword>
<sequence>MDIEILSRIQFAFTIGFHYLFPPLTIGVGLNLVIMSAFWLKTRNPIYHNMGRFWTKVFGLIFAIGVATGIVMEFQFGTNWATYSRFVGDVFGSPLAIEGIYAFFLESGFLAILLFGWDKVGPKLHFFATCMVALGAHFSAIWILVANSWMQTPAGFHLAKKVKIAADGTQYPLSADLPAGTFSIKEIPLPKDYILQQSDLDSIRAVITDFWDMVFSPSSMDRLIHTILACWLAGTFLVISISAYYLLKKRHIAFAKASMRIGLVVAAITTVLQFWSADSTARGVAENQPVKLAAIEGLADSTTEAPIAVIGTVSWERDAEGNVTGINENSVKIPALLSILVSGDFLHPSKAAGVEIKGLNDLPSDEFIKSRHPDATPEEIEKIRPEYWPNVPVVFQTYHIMIFCGVALFVIAWLGLFLWKTGRLWATDKKFTRLFLIVCVFSVFLPQLASQAGWFTAEMGRQPWIVYEILQTSEALSKAVKAEQVLFSLIMFTLIYILLFMVFAYTLNSKIKHGPSDDHSGNQLPEKWRSVAVLEKMRHDKSE</sequence>
<evidence type="ECO:0000256" key="1">
    <source>
        <dbReference type="ARBA" id="ARBA00004429"/>
    </source>
</evidence>
<evidence type="ECO:0000256" key="2">
    <source>
        <dbReference type="ARBA" id="ARBA00009819"/>
    </source>
</evidence>
<dbReference type="GO" id="GO:0016682">
    <property type="term" value="F:oxidoreductase activity, acting on diphenols and related substances as donors, oxygen as acceptor"/>
    <property type="evidence" value="ECO:0007669"/>
    <property type="project" value="TreeGrafter"/>
</dbReference>
<dbReference type="InterPro" id="IPR002585">
    <property type="entry name" value="Cyt-d_ubiquinol_oxidase_su_1"/>
</dbReference>
<dbReference type="GO" id="GO:0005886">
    <property type="term" value="C:plasma membrane"/>
    <property type="evidence" value="ECO:0007669"/>
    <property type="project" value="UniProtKB-SubCell"/>
</dbReference>
<name>A0A7X1B0W0_9BACT</name>
<evidence type="ECO:0000256" key="11">
    <source>
        <dbReference type="ARBA" id="ARBA00023004"/>
    </source>
</evidence>
<comment type="caution">
    <text evidence="14">The sequence shown here is derived from an EMBL/GenBank/DDBJ whole genome shotgun (WGS) entry which is preliminary data.</text>
</comment>
<keyword evidence="5" id="KW-0997">Cell inner membrane</keyword>
<gene>
    <name evidence="14" type="ORF">H5P30_17500</name>
</gene>
<keyword evidence="8 13" id="KW-0479">Metal-binding</keyword>
<dbReference type="Proteomes" id="UP000525652">
    <property type="component" value="Unassembled WGS sequence"/>
</dbReference>
<keyword evidence="6 13" id="KW-0349">Heme</keyword>
<evidence type="ECO:0000256" key="9">
    <source>
        <dbReference type="ARBA" id="ARBA00022982"/>
    </source>
</evidence>
<organism evidence="14 15">
    <name type="scientific">Puniceicoccus vermicola</name>
    <dbReference type="NCBI Taxonomy" id="388746"/>
    <lineage>
        <taxon>Bacteria</taxon>
        <taxon>Pseudomonadati</taxon>
        <taxon>Verrucomicrobiota</taxon>
        <taxon>Opitutia</taxon>
        <taxon>Puniceicoccales</taxon>
        <taxon>Puniceicoccaceae</taxon>
        <taxon>Puniceicoccus</taxon>
    </lineage>
</organism>
<feature type="transmembrane region" description="Helical" evidence="13">
    <location>
        <begin position="20"/>
        <end position="41"/>
    </location>
</feature>
<evidence type="ECO:0000256" key="12">
    <source>
        <dbReference type="ARBA" id="ARBA00023136"/>
    </source>
</evidence>
<feature type="transmembrane region" description="Helical" evidence="13">
    <location>
        <begin position="96"/>
        <end position="117"/>
    </location>
</feature>
<evidence type="ECO:0000256" key="5">
    <source>
        <dbReference type="ARBA" id="ARBA00022519"/>
    </source>
</evidence>
<proteinExistence type="inferred from homology"/>
<keyword evidence="4 13" id="KW-1003">Cell membrane</keyword>
<reference evidence="14 15" key="1">
    <citation type="submission" date="2020-07" db="EMBL/GenBank/DDBJ databases">
        <authorList>
            <person name="Feng X."/>
        </authorList>
    </citation>
    <scope>NUCLEOTIDE SEQUENCE [LARGE SCALE GENOMIC DNA]</scope>
    <source>
        <strain evidence="14 15">JCM14086</strain>
    </source>
</reference>
<feature type="transmembrane region" description="Helical" evidence="13">
    <location>
        <begin position="431"/>
        <end position="449"/>
    </location>
</feature>
<evidence type="ECO:0000256" key="7">
    <source>
        <dbReference type="ARBA" id="ARBA00022692"/>
    </source>
</evidence>
<comment type="similarity">
    <text evidence="2 13">Belongs to the cytochrome ubiquinol oxidase subunit 1 family.</text>
</comment>
<evidence type="ECO:0000256" key="8">
    <source>
        <dbReference type="ARBA" id="ARBA00022723"/>
    </source>
</evidence>
<dbReference type="GO" id="GO:0020037">
    <property type="term" value="F:heme binding"/>
    <property type="evidence" value="ECO:0007669"/>
    <property type="project" value="TreeGrafter"/>
</dbReference>
<dbReference type="Pfam" id="PF01654">
    <property type="entry name" value="Cyt_bd_oxida_I"/>
    <property type="match status" value="1"/>
</dbReference>
<feature type="transmembrane region" description="Helical" evidence="13">
    <location>
        <begin position="485"/>
        <end position="507"/>
    </location>
</feature>
<evidence type="ECO:0000313" key="14">
    <source>
        <dbReference type="EMBL" id="MBC2603580.1"/>
    </source>
</evidence>
<keyword evidence="9 13" id="KW-0249">Electron transport</keyword>
<feature type="transmembrane region" description="Helical" evidence="13">
    <location>
        <begin position="259"/>
        <end position="277"/>
    </location>
</feature>
<feature type="transmembrane region" description="Helical" evidence="13">
    <location>
        <begin position="398"/>
        <end position="419"/>
    </location>
</feature>
<keyword evidence="12 13" id="KW-0472">Membrane</keyword>
<dbReference type="PIRSF" id="PIRSF006446">
    <property type="entry name" value="Cyt_quinol_oxidase_1"/>
    <property type="match status" value="1"/>
</dbReference>
<dbReference type="PANTHER" id="PTHR30365:SF0">
    <property type="entry name" value="CYTOCHROME BD-I UBIQUINOL OXIDASE SUBUNIT 1"/>
    <property type="match status" value="1"/>
</dbReference>
<keyword evidence="11 13" id="KW-0408">Iron</keyword>
<dbReference type="AlphaFoldDB" id="A0A7X1B0W0"/>
<dbReference type="GO" id="GO:0009055">
    <property type="term" value="F:electron transfer activity"/>
    <property type="evidence" value="ECO:0007669"/>
    <property type="project" value="UniProtKB-UniRule"/>
</dbReference>
<evidence type="ECO:0000256" key="10">
    <source>
        <dbReference type="ARBA" id="ARBA00022989"/>
    </source>
</evidence>
<accession>A0A7X1B0W0</accession>
<evidence type="ECO:0000256" key="13">
    <source>
        <dbReference type="PIRNR" id="PIRNR006446"/>
    </source>
</evidence>
<feature type="transmembrane region" description="Helical" evidence="13">
    <location>
        <begin position="223"/>
        <end position="247"/>
    </location>
</feature>
<evidence type="ECO:0000256" key="6">
    <source>
        <dbReference type="ARBA" id="ARBA00022617"/>
    </source>
</evidence>
<feature type="transmembrane region" description="Helical" evidence="13">
    <location>
        <begin position="53"/>
        <end position="76"/>
    </location>
</feature>
<evidence type="ECO:0000256" key="3">
    <source>
        <dbReference type="ARBA" id="ARBA00022448"/>
    </source>
</evidence>
<comment type="subcellular location">
    <subcellularLocation>
        <location evidence="1">Cell inner membrane</location>
        <topology evidence="1">Multi-pass membrane protein</topology>
    </subcellularLocation>
</comment>
<protein>
    <submittedName>
        <fullName evidence="14">Cytochrome ubiquinol oxidase subunit I</fullName>
    </submittedName>
</protein>
<keyword evidence="7 13" id="KW-0812">Transmembrane</keyword>
<dbReference type="GO" id="GO:0019646">
    <property type="term" value="P:aerobic electron transport chain"/>
    <property type="evidence" value="ECO:0007669"/>
    <property type="project" value="InterPro"/>
</dbReference>
<feature type="transmembrane region" description="Helical" evidence="13">
    <location>
        <begin position="124"/>
        <end position="145"/>
    </location>
</feature>
<dbReference type="PANTHER" id="PTHR30365">
    <property type="entry name" value="CYTOCHROME D UBIQUINOL OXIDASE"/>
    <property type="match status" value="1"/>
</dbReference>
<keyword evidence="15" id="KW-1185">Reference proteome</keyword>